<gene>
    <name evidence="1" type="ORF">BGE01nite_20940</name>
</gene>
<name>A0A512M7V2_9BACT</name>
<protein>
    <submittedName>
        <fullName evidence="1">Uncharacterized protein</fullName>
    </submittedName>
</protein>
<proteinExistence type="predicted"/>
<organism evidence="1 2">
    <name type="scientific">Brevifollis gellanilyticus</name>
    <dbReference type="NCBI Taxonomy" id="748831"/>
    <lineage>
        <taxon>Bacteria</taxon>
        <taxon>Pseudomonadati</taxon>
        <taxon>Verrucomicrobiota</taxon>
        <taxon>Verrucomicrobiia</taxon>
        <taxon>Verrucomicrobiales</taxon>
        <taxon>Verrucomicrobiaceae</taxon>
    </lineage>
</organism>
<keyword evidence="2" id="KW-1185">Reference proteome</keyword>
<comment type="caution">
    <text evidence="1">The sequence shown here is derived from an EMBL/GenBank/DDBJ whole genome shotgun (WGS) entry which is preliminary data.</text>
</comment>
<evidence type="ECO:0000313" key="2">
    <source>
        <dbReference type="Proteomes" id="UP000321577"/>
    </source>
</evidence>
<sequence>MAWAALAAPPQGSWIAPDATGKPWFHEPTGLTFPTMLGTHRLAGEFRYEQGGGRFIRYESLDERSRADIFFFPIPSKNLTMEEKQRLILQEMDNVVKDLDAMTKEGRYRKLKIGEIGVGGIELWDKEAIPMAARICEMTRVAKSDLGVEEEVPLKQWTGIILLDSYVITIRQMRPVTPADNGEAGFQAFAQMVAKIIKDPPLRKGVIGLIDRYLADPFSDDSVHATAAVLAYLKTTTDLPINIPEYPIQGWLEHCKKVAPGTEEQLLSAFMLGSAKVAFAGGDAAACLNAGATQFAKVYRQLLAKHPEITLPQIDAFLAAATESKGGEWLLRYSSSGK</sequence>
<dbReference type="AlphaFoldDB" id="A0A512M7V2"/>
<evidence type="ECO:0000313" key="1">
    <source>
        <dbReference type="EMBL" id="GEP42803.1"/>
    </source>
</evidence>
<accession>A0A512M7V2</accession>
<reference evidence="1 2" key="1">
    <citation type="submission" date="2019-07" db="EMBL/GenBank/DDBJ databases">
        <title>Whole genome shotgun sequence of Brevifollis gellanilyticus NBRC 108608.</title>
        <authorList>
            <person name="Hosoyama A."/>
            <person name="Uohara A."/>
            <person name="Ohji S."/>
            <person name="Ichikawa N."/>
        </authorList>
    </citation>
    <scope>NUCLEOTIDE SEQUENCE [LARGE SCALE GENOMIC DNA]</scope>
    <source>
        <strain evidence="1 2">NBRC 108608</strain>
    </source>
</reference>
<dbReference type="EMBL" id="BKAG01000012">
    <property type="protein sequence ID" value="GEP42803.1"/>
    <property type="molecule type" value="Genomic_DNA"/>
</dbReference>
<dbReference type="Proteomes" id="UP000321577">
    <property type="component" value="Unassembled WGS sequence"/>
</dbReference>